<gene>
    <name evidence="2" type="ORF">CN958_12455</name>
</gene>
<evidence type="ECO:0000313" key="3">
    <source>
        <dbReference type="Proteomes" id="UP000222054"/>
    </source>
</evidence>
<feature type="domain" description="Thiopeptide-type bacteriocin biosynthesis" evidence="1">
    <location>
        <begin position="7"/>
        <end position="258"/>
    </location>
</feature>
<dbReference type="InterPro" id="IPR023809">
    <property type="entry name" value="Thiopep_bacteriocin_synth_dom"/>
</dbReference>
<sequence length="370" mass="43597">MIQEEDWLTLRIFYYDRDKDSILLDCIFPLIKELRLTYGDLLFYLKRHWQYGPHIDLNLSGFPINQKKQVKNFLMGYVSEYLAEYPSNEEINSKEYLILSKKLGALEYNYGPYTPIYENNTVMFTDYKRNTALFGDNPLLIGSREFFLNEIMPIFKGIISDSKSKEERLVYCICLMALIADKFKDGIKYGYLSFKSHAEGFLHQAGKRNLDHVIIKEFKEVEARISGKIESFLAEFLLEKVEIEWGNDPHLKVFREWDDLIVSTMEKLSLSEDIRIESSNSFKKVIKDKESLEGFSSFHKHLLTSNKGIELLESKHFNAYRFIINIFYEQLPIIGFNAKDRNMMCFILSNAVEKIFECDWKNLMGYKEVK</sequence>
<reference evidence="2 3" key="1">
    <citation type="submission" date="2017-09" db="EMBL/GenBank/DDBJ databases">
        <title>Large-scale bioinformatics analysis of Bacillus genomes uncovers conserved roles of natural products in bacterial physiology.</title>
        <authorList>
            <consortium name="Agbiome Team Llc"/>
            <person name="Bleich R.M."/>
            <person name="Grubbs K.J."/>
            <person name="Santa Maria K.C."/>
            <person name="Allen S.E."/>
            <person name="Farag S."/>
            <person name="Shank E.A."/>
            <person name="Bowers A."/>
        </authorList>
    </citation>
    <scope>NUCLEOTIDE SEQUENCE [LARGE SCALE GENOMIC DNA]</scope>
    <source>
        <strain evidence="2 3">AFS053130</strain>
    </source>
</reference>
<dbReference type="Proteomes" id="UP000222054">
    <property type="component" value="Unassembled WGS sequence"/>
</dbReference>
<dbReference type="Pfam" id="PF14028">
    <property type="entry name" value="Lant_dehydr_C"/>
    <property type="match status" value="1"/>
</dbReference>
<dbReference type="RefSeq" id="WP_098777088.1">
    <property type="nucleotide sequence ID" value="NZ_NUHO01000046.1"/>
</dbReference>
<proteinExistence type="predicted"/>
<accession>A0A2B9E026</accession>
<evidence type="ECO:0000259" key="1">
    <source>
        <dbReference type="Pfam" id="PF14028"/>
    </source>
</evidence>
<dbReference type="AlphaFoldDB" id="A0A2B9E026"/>
<name>A0A2B9E026_BACCE</name>
<evidence type="ECO:0000313" key="2">
    <source>
        <dbReference type="EMBL" id="PGM93602.1"/>
    </source>
</evidence>
<dbReference type="EMBL" id="NUHO01000046">
    <property type="protein sequence ID" value="PGM93602.1"/>
    <property type="molecule type" value="Genomic_DNA"/>
</dbReference>
<organism evidence="2 3">
    <name type="scientific">Bacillus cereus</name>
    <dbReference type="NCBI Taxonomy" id="1396"/>
    <lineage>
        <taxon>Bacteria</taxon>
        <taxon>Bacillati</taxon>
        <taxon>Bacillota</taxon>
        <taxon>Bacilli</taxon>
        <taxon>Bacillales</taxon>
        <taxon>Bacillaceae</taxon>
        <taxon>Bacillus</taxon>
        <taxon>Bacillus cereus group</taxon>
    </lineage>
</organism>
<comment type="caution">
    <text evidence="2">The sequence shown here is derived from an EMBL/GenBank/DDBJ whole genome shotgun (WGS) entry which is preliminary data.</text>
</comment>
<protein>
    <recommendedName>
        <fullName evidence="1">Thiopeptide-type bacteriocin biosynthesis domain-containing protein</fullName>
    </recommendedName>
</protein>